<dbReference type="Pfam" id="PF01670">
    <property type="entry name" value="Glyco_hydro_12"/>
    <property type="match status" value="1"/>
</dbReference>
<evidence type="ECO:0008006" key="7">
    <source>
        <dbReference type="Google" id="ProtNLM"/>
    </source>
</evidence>
<evidence type="ECO:0000313" key="6">
    <source>
        <dbReference type="Proteomes" id="UP001595947"/>
    </source>
</evidence>
<keyword evidence="4" id="KW-1133">Transmembrane helix</keyword>
<keyword evidence="2" id="KW-0326">Glycosidase</keyword>
<keyword evidence="2" id="KW-0119">Carbohydrate metabolism</keyword>
<keyword evidence="2" id="KW-0624">Polysaccharide degradation</keyword>
<keyword evidence="6" id="KW-1185">Reference proteome</keyword>
<feature type="compositionally biased region" description="Low complexity" evidence="3">
    <location>
        <begin position="149"/>
        <end position="193"/>
    </location>
</feature>
<feature type="compositionally biased region" description="Low complexity" evidence="3">
    <location>
        <begin position="1"/>
        <end position="18"/>
    </location>
</feature>
<evidence type="ECO:0000313" key="5">
    <source>
        <dbReference type="EMBL" id="MFC5064544.1"/>
    </source>
</evidence>
<dbReference type="InterPro" id="IPR002594">
    <property type="entry name" value="GH12"/>
</dbReference>
<dbReference type="SUPFAM" id="SSF49899">
    <property type="entry name" value="Concanavalin A-like lectins/glucanases"/>
    <property type="match status" value="1"/>
</dbReference>
<organism evidence="5 6">
    <name type="scientific">Actinomycetospora atypica</name>
    <dbReference type="NCBI Taxonomy" id="1290095"/>
    <lineage>
        <taxon>Bacteria</taxon>
        <taxon>Bacillati</taxon>
        <taxon>Actinomycetota</taxon>
        <taxon>Actinomycetes</taxon>
        <taxon>Pseudonocardiales</taxon>
        <taxon>Pseudonocardiaceae</taxon>
        <taxon>Actinomycetospora</taxon>
    </lineage>
</organism>
<evidence type="ECO:0000256" key="4">
    <source>
        <dbReference type="SAM" id="Phobius"/>
    </source>
</evidence>
<evidence type="ECO:0000256" key="1">
    <source>
        <dbReference type="ARBA" id="ARBA00005519"/>
    </source>
</evidence>
<dbReference type="InterPro" id="IPR013319">
    <property type="entry name" value="GH11/12"/>
</dbReference>
<feature type="transmembrane region" description="Helical" evidence="4">
    <location>
        <begin position="28"/>
        <end position="50"/>
    </location>
</feature>
<keyword evidence="4" id="KW-0472">Membrane</keyword>
<dbReference type="InterPro" id="IPR013320">
    <property type="entry name" value="ConA-like_dom_sf"/>
</dbReference>
<comment type="similarity">
    <text evidence="1 2">Belongs to the glycosyl hydrolase 12 (cellulase H) family.</text>
</comment>
<dbReference type="RefSeq" id="WP_378037888.1">
    <property type="nucleotide sequence ID" value="NZ_JBHSIV010000024.1"/>
</dbReference>
<keyword evidence="4" id="KW-0812">Transmembrane</keyword>
<keyword evidence="2" id="KW-0378">Hydrolase</keyword>
<comment type="caution">
    <text evidence="5">The sequence shown here is derived from an EMBL/GenBank/DDBJ whole genome shotgun (WGS) entry which is preliminary data.</text>
</comment>
<dbReference type="PANTHER" id="PTHR34002">
    <property type="entry name" value="BLR1656 PROTEIN"/>
    <property type="match status" value="1"/>
</dbReference>
<feature type="region of interest" description="Disordered" evidence="3">
    <location>
        <begin position="142"/>
        <end position="193"/>
    </location>
</feature>
<dbReference type="Gene3D" id="2.60.120.180">
    <property type="match status" value="1"/>
</dbReference>
<sequence>MGPSVSAGQAAGSSGAQRPGRHRARRPLVVVALVAALAAGLGALIVGPTMGSAAAPRRTCEQFGSMGVSGDKYVIQNSRWGASTAQCITENGPTGFIVDTAEHTNNQGPAGYPSIYRGCNYGYCTKDSPFPAMVSQLGTVRSSWDTSGPTAVPAAVPATTTTKAATTTKAPAGTTTAPGATPTTAPAATTTAAPASRVQQYNTAYDVWFHPTKDYAGRPAGAEMMIWLNRTSWVQPIGKPYYDVTIAGTKWTVWYGAANPPVISYVRKTPVTSVKDLPIEAFTRDAMLRGVVKPTWYMQSVQAGFEPWTGGTGLTTKSFSVTRNGK</sequence>
<dbReference type="Proteomes" id="UP001595947">
    <property type="component" value="Unassembled WGS sequence"/>
</dbReference>
<evidence type="ECO:0000256" key="3">
    <source>
        <dbReference type="SAM" id="MobiDB-lite"/>
    </source>
</evidence>
<name>A0ABV9YT65_9PSEU</name>
<reference evidence="6" key="1">
    <citation type="journal article" date="2019" name="Int. J. Syst. Evol. Microbiol.">
        <title>The Global Catalogue of Microorganisms (GCM) 10K type strain sequencing project: providing services to taxonomists for standard genome sequencing and annotation.</title>
        <authorList>
            <consortium name="The Broad Institute Genomics Platform"/>
            <consortium name="The Broad Institute Genome Sequencing Center for Infectious Disease"/>
            <person name="Wu L."/>
            <person name="Ma J."/>
        </authorList>
    </citation>
    <scope>NUCLEOTIDE SEQUENCE [LARGE SCALE GENOMIC DNA]</scope>
    <source>
        <strain evidence="6">CGMCC 4.7093</strain>
    </source>
</reference>
<accession>A0ABV9YT65</accession>
<dbReference type="PANTHER" id="PTHR34002:SF9">
    <property type="entry name" value="XYLOGLUCAN-SPECIFIC ENDO-BETA-1,4-GLUCANASE A"/>
    <property type="match status" value="1"/>
</dbReference>
<evidence type="ECO:0000256" key="2">
    <source>
        <dbReference type="RuleBase" id="RU361163"/>
    </source>
</evidence>
<gene>
    <name evidence="5" type="ORF">ACFPBZ_20145</name>
</gene>
<dbReference type="EMBL" id="JBHSIV010000024">
    <property type="protein sequence ID" value="MFC5064544.1"/>
    <property type="molecule type" value="Genomic_DNA"/>
</dbReference>
<feature type="region of interest" description="Disordered" evidence="3">
    <location>
        <begin position="1"/>
        <end position="22"/>
    </location>
</feature>
<protein>
    <recommendedName>
        <fullName evidence="7">Glycosyl hydrolase family 12</fullName>
    </recommendedName>
</protein>
<proteinExistence type="inferred from homology"/>